<gene>
    <name evidence="1" type="ORF">KOF26_15505</name>
</gene>
<organism evidence="1 2">
    <name type="scientific">Sphingomonas quercus</name>
    <dbReference type="NCBI Taxonomy" id="2842451"/>
    <lineage>
        <taxon>Bacteria</taxon>
        <taxon>Pseudomonadati</taxon>
        <taxon>Pseudomonadota</taxon>
        <taxon>Alphaproteobacteria</taxon>
        <taxon>Sphingomonadales</taxon>
        <taxon>Sphingomonadaceae</taxon>
        <taxon>Sphingomonas</taxon>
    </lineage>
</organism>
<dbReference type="EMBL" id="JAHKRT010000009">
    <property type="protein sequence ID" value="MBU3079264.1"/>
    <property type="molecule type" value="Genomic_DNA"/>
</dbReference>
<dbReference type="Proteomes" id="UP000776276">
    <property type="component" value="Unassembled WGS sequence"/>
</dbReference>
<proteinExistence type="predicted"/>
<accession>A0ABS6BM52</accession>
<evidence type="ECO:0000313" key="2">
    <source>
        <dbReference type="Proteomes" id="UP000776276"/>
    </source>
</evidence>
<name>A0ABS6BM52_9SPHN</name>
<sequence>MNAHRGSSYRKYVPYVAKTYSEIYDQIGSMILFAPTFIDKAGDFPHRNIDSEFHVLTESFGVVRKKLGEDRYAALIDLAARAKALFADDPADENGKADQGRALLFEIEGIIQSARRRRVEAREKDGDGEISGD</sequence>
<reference evidence="1 2" key="1">
    <citation type="submission" date="2021-06" db="EMBL/GenBank/DDBJ databases">
        <title>Sphingomonas sp. XMGL2, whole genome shotgun sequencing project.</title>
        <authorList>
            <person name="Zhao G."/>
            <person name="Shen L."/>
        </authorList>
    </citation>
    <scope>NUCLEOTIDE SEQUENCE [LARGE SCALE GENOMIC DNA]</scope>
    <source>
        <strain evidence="1 2">XMGL2</strain>
    </source>
</reference>
<keyword evidence="2" id="KW-1185">Reference proteome</keyword>
<comment type="caution">
    <text evidence="1">The sequence shown here is derived from an EMBL/GenBank/DDBJ whole genome shotgun (WGS) entry which is preliminary data.</text>
</comment>
<protein>
    <submittedName>
        <fullName evidence="1">Uncharacterized protein</fullName>
    </submittedName>
</protein>
<evidence type="ECO:0000313" key="1">
    <source>
        <dbReference type="EMBL" id="MBU3079264.1"/>
    </source>
</evidence>